<dbReference type="Proteomes" id="UP001362999">
    <property type="component" value="Unassembled WGS sequence"/>
</dbReference>
<sequence>MPDHRDRSVVIRGRLRTGIQSHTEPHVFSARLYSGTVRTTISVLAICAITPPLGNYPCIEAAMLFTGLQPWIHDVEAFIEHRSESGEVVTTKFVVFFQRHEKLPRNDTLNIQGELIVMRGGEDGAMVAEMTAAEMGLADQIAEALAPALRNFQTPERTNVKSILVISPDASE</sequence>
<evidence type="ECO:0000313" key="2">
    <source>
        <dbReference type="Proteomes" id="UP001362999"/>
    </source>
</evidence>
<protein>
    <submittedName>
        <fullName evidence="1">Uncharacterized protein</fullName>
    </submittedName>
</protein>
<keyword evidence="2" id="KW-1185">Reference proteome</keyword>
<reference evidence="1 2" key="1">
    <citation type="journal article" date="2024" name="J Genomics">
        <title>Draft genome sequencing and assembly of Favolaschia claudopus CIRM-BRFM 2984 isolated from oak limbs.</title>
        <authorList>
            <person name="Navarro D."/>
            <person name="Drula E."/>
            <person name="Chaduli D."/>
            <person name="Cazenave R."/>
            <person name="Ahrendt S."/>
            <person name="Wang J."/>
            <person name="Lipzen A."/>
            <person name="Daum C."/>
            <person name="Barry K."/>
            <person name="Grigoriev I.V."/>
            <person name="Favel A."/>
            <person name="Rosso M.N."/>
            <person name="Martin F."/>
        </authorList>
    </citation>
    <scope>NUCLEOTIDE SEQUENCE [LARGE SCALE GENOMIC DNA]</scope>
    <source>
        <strain evidence="1 2">CIRM-BRFM 2984</strain>
    </source>
</reference>
<evidence type="ECO:0000313" key="1">
    <source>
        <dbReference type="EMBL" id="KAK7046274.1"/>
    </source>
</evidence>
<name>A0AAW0D5R2_9AGAR</name>
<accession>A0AAW0D5R2</accession>
<dbReference type="EMBL" id="JAWWNJ010000010">
    <property type="protein sequence ID" value="KAK7046274.1"/>
    <property type="molecule type" value="Genomic_DNA"/>
</dbReference>
<gene>
    <name evidence="1" type="ORF">R3P38DRAFT_3175557</name>
</gene>
<dbReference type="AlphaFoldDB" id="A0AAW0D5R2"/>
<proteinExistence type="predicted"/>
<organism evidence="1 2">
    <name type="scientific">Favolaschia claudopus</name>
    <dbReference type="NCBI Taxonomy" id="2862362"/>
    <lineage>
        <taxon>Eukaryota</taxon>
        <taxon>Fungi</taxon>
        <taxon>Dikarya</taxon>
        <taxon>Basidiomycota</taxon>
        <taxon>Agaricomycotina</taxon>
        <taxon>Agaricomycetes</taxon>
        <taxon>Agaricomycetidae</taxon>
        <taxon>Agaricales</taxon>
        <taxon>Marasmiineae</taxon>
        <taxon>Mycenaceae</taxon>
        <taxon>Favolaschia</taxon>
    </lineage>
</organism>
<comment type="caution">
    <text evidence="1">The sequence shown here is derived from an EMBL/GenBank/DDBJ whole genome shotgun (WGS) entry which is preliminary data.</text>
</comment>